<reference evidence="3 4" key="1">
    <citation type="journal article" date="2016" name="Mol. Biol. Evol.">
        <title>Comparative Genomics of Early-Diverging Mushroom-Forming Fungi Provides Insights into the Origins of Lignocellulose Decay Capabilities.</title>
        <authorList>
            <person name="Nagy L.G."/>
            <person name="Riley R."/>
            <person name="Tritt A."/>
            <person name="Adam C."/>
            <person name="Daum C."/>
            <person name="Floudas D."/>
            <person name="Sun H."/>
            <person name="Yadav J.S."/>
            <person name="Pangilinan J."/>
            <person name="Larsson K.H."/>
            <person name="Matsuura K."/>
            <person name="Barry K."/>
            <person name="Labutti K."/>
            <person name="Kuo R."/>
            <person name="Ohm R.A."/>
            <person name="Bhattacharya S.S."/>
            <person name="Shirouzu T."/>
            <person name="Yoshinaga Y."/>
            <person name="Martin F.M."/>
            <person name="Grigoriev I.V."/>
            <person name="Hibbett D.S."/>
        </authorList>
    </citation>
    <scope>NUCLEOTIDE SEQUENCE [LARGE SCALE GENOMIC DNA]</scope>
    <source>
        <strain evidence="3 4">HHB12029</strain>
    </source>
</reference>
<evidence type="ECO:0008006" key="5">
    <source>
        <dbReference type="Google" id="ProtNLM"/>
    </source>
</evidence>
<gene>
    <name evidence="3" type="ORF">EXIGLDRAFT_696173</name>
</gene>
<dbReference type="EMBL" id="KV426083">
    <property type="protein sequence ID" value="KZV89038.1"/>
    <property type="molecule type" value="Genomic_DNA"/>
</dbReference>
<proteinExistence type="predicted"/>
<feature type="coiled-coil region" evidence="1">
    <location>
        <begin position="643"/>
        <end position="677"/>
    </location>
</feature>
<dbReference type="OrthoDB" id="2505969at2759"/>
<sequence length="1831" mass="206952">MDNDPEALVGGTKKRHKRKHKEIIVIPDDELAVNIESSKTRRKLFEDTASVPTQEPSRAEEDDDGDGGQPEHVADSYQPGDDGWVDLDDGDGNEADVDDVVYCVRPRRTAKRIWLRSRYQLAQERERQWDALLPMLVDTYLEWRRRRDAGEELDTTGASTQFPLQVVELLGSQKEETFVRKDANEHAVIVLMRYGFLACTPAAPELAIGLDALDFYLQLRRQHPRLGVQAYARAIFQFANTPYREGFRGQMSDAFDTYLKILREVDRRVDEFLGRGGPGWRIKHSCVACTYKLPKERSLPCGRCWTMDGNGALKRHENAGGADPRQFKSDYLLTAEQVDVFKDQVVKQTTPARKGDLVQGAEPGDGSDDPIPCVSNWKNLQPEHMKTSKTRFEQTGAFVSACRHGFILWWSEMIRSGELAKYGLAHVGANLEHALEKYQRAGYDIGCGFETTLLRSLLGPVVTEEEFRLLVGSFHGHAHNRLCQLCWHPLTFEGVGLEDFETCERIFHQSNDVARGVRYASVFHYRQAINLHWRHWDATKYDGLARWLVNKYRHARRIKSECDKAVKDAQIAFGFASDDYTRWLKEEREYLRGLRDEPEADILKISYVEALQALDDAEKKYKATNHGFASLTPNHYALGEDAVRQLTSTYNRAETARRDAQKRFNMAQDAVRAYEKKLQPETRWDASCAEWRETVQYMRERKYKTALAHLERLVVQRLLELTKANMSGVGYKQRTHIANALKNRSAAIRTALEKYNEAARELDSTAAPLEWSQVVEWTELQDFTLLRFARQDIRDKPWAQPANRLLMNQYFKSIRAQEELDRLEVEIARVRQYVDDNDIELSYAVARAQEEHLPIAVELRRRQQRSARINAAHRWRLDALKEEEVERAAAEAQRMRAQSSSAAAGTSQTPPTGVVAAPELPSSDSGSDSDEERFLDGWDELGRILDDIEREPSSLDLHPMMNTLAGVLIEFLQRRAPEKLTWRSHCIEKVTMHRNFLYESLYCFSGNAVIAIEMAVFGCLRRKPTSCPLTTMASRRAAGHAANRSRRQQAAPADPYDDYDVFSVSSQASSGLASTFQPSFSVSTPASNAPRSTYAWSSPGIPSSYASDIDGITDSVRSLHVPLDGEDDMPRPDSPPLRLATPPPPVTPSSSRWTHTEPYTPRGGPLPVINRPLSHAQVREICKRFEEVAIRDLLATATETDNLENIGHGYIVHIWHLLEGNMREAIILKLVKDITNRIRLMDRLTDSSSSLFVAEPTVTPGTREIDPAHDIRVHVYTPRAVKTASFKVQQAFDLMEQLWRHNIAAPHVAGFRARVEHLMRPGSPYLNLPVINMINHVPMSRFIAPATPTTPAPETLSEGERRSIARRRKVAQGGLPQLPEFSKYVARQALTEDRKRNIQNVVLDTQVTCVSFTDWTGIFHRDYGLSPRVAAKAAYLAIEEAQAALCNENFHLSLPLPMPVIVPPRRKTADKKAKRRTAFMRHGPRAPVTPLQIQQRKITKGHRLKRVAEVARKHRDDYTDLAKELGVTEKWIKTRVNMEHQREASHRAPNAFNAFVSAIAPTYYNPNAVGRKKLSQMMADPDLHDRFLKLTEEERAQYVAELQARREDRDTVMHHSAAAQHSDVSQNVGKAVTIITGAANRCNGIFAVFYASKDGDAHGAGIHAVSQEAIPFFKNILKMTPATFGGRFDSFAASGGAEADAPTTSNVNALKTMARKQMGMDFQKLVKREKAKIIYNPLRLLEKYSIEFVGWNDGELPDPGKMNTARPLKDLIAALEAGTCHFKTVAEDEYDDRKAAILERAEAAGIVLDAPRKRRSDAGHSHKDTDAADDD</sequence>
<dbReference type="InterPro" id="IPR040521">
    <property type="entry name" value="KDZ"/>
</dbReference>
<dbReference type="Proteomes" id="UP000077266">
    <property type="component" value="Unassembled WGS sequence"/>
</dbReference>
<dbReference type="Pfam" id="PF18758">
    <property type="entry name" value="KDZ"/>
    <property type="match status" value="1"/>
</dbReference>
<name>A0A165FI85_EXIGL</name>
<feature type="region of interest" description="Disordered" evidence="2">
    <location>
        <begin position="1120"/>
        <end position="1170"/>
    </location>
</feature>
<evidence type="ECO:0000313" key="3">
    <source>
        <dbReference type="EMBL" id="KZV89038.1"/>
    </source>
</evidence>
<accession>A0A165FI85</accession>
<feature type="region of interest" description="Disordered" evidence="2">
    <location>
        <begin position="890"/>
        <end position="932"/>
    </location>
</feature>
<organism evidence="3 4">
    <name type="scientific">Exidia glandulosa HHB12029</name>
    <dbReference type="NCBI Taxonomy" id="1314781"/>
    <lineage>
        <taxon>Eukaryota</taxon>
        <taxon>Fungi</taxon>
        <taxon>Dikarya</taxon>
        <taxon>Basidiomycota</taxon>
        <taxon>Agaricomycotina</taxon>
        <taxon>Agaricomycetes</taxon>
        <taxon>Auriculariales</taxon>
        <taxon>Exidiaceae</taxon>
        <taxon>Exidia</taxon>
    </lineage>
</organism>
<feature type="compositionally biased region" description="Low complexity" evidence="2">
    <location>
        <begin position="890"/>
        <end position="913"/>
    </location>
</feature>
<feature type="compositionally biased region" description="Basic residues" evidence="2">
    <location>
        <begin position="12"/>
        <end position="21"/>
    </location>
</feature>
<keyword evidence="1" id="KW-0175">Coiled coil</keyword>
<feature type="region of interest" description="Disordered" evidence="2">
    <location>
        <begin position="1075"/>
        <end position="1094"/>
    </location>
</feature>
<evidence type="ECO:0000313" key="4">
    <source>
        <dbReference type="Proteomes" id="UP000077266"/>
    </source>
</evidence>
<dbReference type="PANTHER" id="PTHR33096">
    <property type="entry name" value="CXC2 DOMAIN-CONTAINING PROTEIN"/>
    <property type="match status" value="1"/>
</dbReference>
<evidence type="ECO:0000256" key="2">
    <source>
        <dbReference type="SAM" id="MobiDB-lite"/>
    </source>
</evidence>
<evidence type="ECO:0000256" key="1">
    <source>
        <dbReference type="SAM" id="Coils"/>
    </source>
</evidence>
<keyword evidence="4" id="KW-1185">Reference proteome</keyword>
<dbReference type="InParanoid" id="A0A165FI85"/>
<feature type="region of interest" description="Disordered" evidence="2">
    <location>
        <begin position="42"/>
        <end position="90"/>
    </location>
</feature>
<feature type="region of interest" description="Disordered" evidence="2">
    <location>
        <begin position="1"/>
        <end position="21"/>
    </location>
</feature>
<dbReference type="PANTHER" id="PTHR33096:SF1">
    <property type="entry name" value="CXC1-LIKE CYSTEINE CLUSTER ASSOCIATED WITH KDZ TRANSPOSASES DOMAIN-CONTAINING PROTEIN"/>
    <property type="match status" value="1"/>
</dbReference>
<feature type="region of interest" description="Disordered" evidence="2">
    <location>
        <begin position="1809"/>
        <end position="1831"/>
    </location>
</feature>
<feature type="compositionally biased region" description="Basic and acidic residues" evidence="2">
    <location>
        <begin position="1816"/>
        <end position="1831"/>
    </location>
</feature>
<protein>
    <recommendedName>
        <fullName evidence="5">CxC2-like cysteine cluster KDZ transposase-associated domain-containing protein</fullName>
    </recommendedName>
</protein>